<feature type="binding site" evidence="12">
    <location>
        <position position="92"/>
    </location>
    <ligand>
        <name>UDP-N-acetyl-alpha-D-glucosamine</name>
        <dbReference type="ChEBI" id="CHEBI:57705"/>
    </ligand>
</feature>
<keyword evidence="8 12" id="KW-0131">Cell cycle</keyword>
<keyword evidence="4 12" id="KW-0132">Cell division</keyword>
<dbReference type="UniPathway" id="UPA00219"/>
<dbReference type="InterPro" id="IPR005750">
    <property type="entry name" value="UDP_GlcNAc_COvinyl_MurA"/>
</dbReference>
<evidence type="ECO:0000256" key="2">
    <source>
        <dbReference type="ARBA" id="ARBA00004752"/>
    </source>
</evidence>
<evidence type="ECO:0000256" key="1">
    <source>
        <dbReference type="ARBA" id="ARBA00004496"/>
    </source>
</evidence>
<evidence type="ECO:0000313" key="15">
    <source>
        <dbReference type="Proteomes" id="UP000662873"/>
    </source>
</evidence>
<organism evidence="14 15">
    <name type="scientific">Candidatus Nitrosymbiomonas proteolyticus</name>
    <dbReference type="NCBI Taxonomy" id="2608984"/>
    <lineage>
        <taxon>Bacteria</taxon>
        <taxon>Bacillati</taxon>
        <taxon>Armatimonadota</taxon>
        <taxon>Armatimonadota incertae sedis</taxon>
        <taxon>Candidatus Nitrosymbiomonas</taxon>
    </lineage>
</organism>
<gene>
    <name evidence="12" type="primary">murA</name>
    <name evidence="14" type="ORF">NPRO_01310</name>
</gene>
<dbReference type="Pfam" id="PF00275">
    <property type="entry name" value="EPSP_synthase"/>
    <property type="match status" value="1"/>
</dbReference>
<proteinExistence type="inferred from homology"/>
<comment type="function">
    <text evidence="12">Cell wall formation. Adds enolpyruvyl to UDP-N-acetylglucosamine.</text>
</comment>
<dbReference type="PANTHER" id="PTHR43783">
    <property type="entry name" value="UDP-N-ACETYLGLUCOSAMINE 1-CARBOXYVINYLTRANSFERASE"/>
    <property type="match status" value="1"/>
</dbReference>
<comment type="subcellular location">
    <subcellularLocation>
        <location evidence="1 12">Cytoplasm</location>
    </subcellularLocation>
</comment>
<dbReference type="GO" id="GO:0008760">
    <property type="term" value="F:UDP-N-acetylglucosamine 1-carboxyvinyltransferase activity"/>
    <property type="evidence" value="ECO:0007669"/>
    <property type="project" value="UniProtKB-UniRule"/>
</dbReference>
<dbReference type="GO" id="GO:0005737">
    <property type="term" value="C:cytoplasm"/>
    <property type="evidence" value="ECO:0007669"/>
    <property type="project" value="UniProtKB-SubCell"/>
</dbReference>
<dbReference type="InterPro" id="IPR050068">
    <property type="entry name" value="MurA_subfamily"/>
</dbReference>
<dbReference type="NCBIfam" id="NF006873">
    <property type="entry name" value="PRK09369.1"/>
    <property type="match status" value="1"/>
</dbReference>
<evidence type="ECO:0000256" key="7">
    <source>
        <dbReference type="ARBA" id="ARBA00022984"/>
    </source>
</evidence>
<dbReference type="HAMAP" id="MF_00111">
    <property type="entry name" value="MurA"/>
    <property type="match status" value="1"/>
</dbReference>
<dbReference type="GO" id="GO:0008360">
    <property type="term" value="P:regulation of cell shape"/>
    <property type="evidence" value="ECO:0007669"/>
    <property type="project" value="UniProtKB-KW"/>
</dbReference>
<reference evidence="14" key="1">
    <citation type="journal article" name="DNA Res.">
        <title>The physiological potential of anammox bacteria as revealed by their core genome structure.</title>
        <authorList>
            <person name="Okubo T."/>
            <person name="Toyoda A."/>
            <person name="Fukuhara K."/>
            <person name="Uchiyama I."/>
            <person name="Harigaya Y."/>
            <person name="Kuroiwa M."/>
            <person name="Suzuki T."/>
            <person name="Murakami Y."/>
            <person name="Suwa Y."/>
            <person name="Takami H."/>
        </authorList>
    </citation>
    <scope>NUCLEOTIDE SEQUENCE</scope>
    <source>
        <strain evidence="14">317325-2</strain>
    </source>
</reference>
<dbReference type="GO" id="GO:0019277">
    <property type="term" value="P:UDP-N-acetylgalactosamine biosynthetic process"/>
    <property type="evidence" value="ECO:0007669"/>
    <property type="project" value="InterPro"/>
</dbReference>
<dbReference type="InterPro" id="IPR036968">
    <property type="entry name" value="Enolpyruvate_Tfrase_sf"/>
</dbReference>
<dbReference type="GO" id="GO:0009252">
    <property type="term" value="P:peptidoglycan biosynthetic process"/>
    <property type="evidence" value="ECO:0007669"/>
    <property type="project" value="UniProtKB-UniRule"/>
</dbReference>
<dbReference type="EC" id="2.5.1.7" evidence="12"/>
<evidence type="ECO:0000313" key="14">
    <source>
        <dbReference type="EMBL" id="BBO22536.1"/>
    </source>
</evidence>
<evidence type="ECO:0000256" key="3">
    <source>
        <dbReference type="ARBA" id="ARBA00022490"/>
    </source>
</evidence>
<feature type="binding site" evidence="12">
    <location>
        <position position="304"/>
    </location>
    <ligand>
        <name>UDP-N-acetyl-alpha-D-glucosamine</name>
        <dbReference type="ChEBI" id="CHEBI:57705"/>
    </ligand>
</feature>
<evidence type="ECO:0000256" key="8">
    <source>
        <dbReference type="ARBA" id="ARBA00023306"/>
    </source>
</evidence>
<dbReference type="NCBIfam" id="TIGR01072">
    <property type="entry name" value="murA"/>
    <property type="match status" value="1"/>
</dbReference>
<sequence length="430" mass="45917">MDILRIEGGRPLHGSLRVPGSKNASLAILSSVVLAQDPVVLHNVPNVRDTRVMSDLLELFGARVEWNGDSISIDCSEIHPAKLDPEVARQIRTSFYLLGPLLARLGHAAIPAPGGCRIGARPVDFHLNGLGRLGAVIDLDMGEYVGRTDGLKGADLYLDFPSAGATQHLMATATMAEGVTVIHNGAIEPEVVVLAEFLNNLGARIEGAGTGIITVTGVSRLHGRPFHIPSDRLQAGTYMLAGAITRGEVTVNGILPESQSALTSKLKESGAKVVEGNDWIRVSSDRRLDAINVKTMPYPGFPTDMQQPMAAVLTLADGVSVVEETIYESRIGHVPELNRMGAKIRLEGRSAVITGVEHLKGANLEASDLRAGAALSLAALAAEGESYIRNVHFIDRGYQDFESQLRSLGAVIERIPASESPILEHSEVRP</sequence>
<dbReference type="SUPFAM" id="SSF55205">
    <property type="entry name" value="EPT/RTPC-like"/>
    <property type="match status" value="1"/>
</dbReference>
<keyword evidence="9 12" id="KW-0961">Cell wall biogenesis/degradation</keyword>
<dbReference type="KEGG" id="npy:NPRO_01310"/>
<evidence type="ECO:0000256" key="9">
    <source>
        <dbReference type="ARBA" id="ARBA00023316"/>
    </source>
</evidence>
<dbReference type="PANTHER" id="PTHR43783:SF1">
    <property type="entry name" value="UDP-N-ACETYLGLUCOSAMINE 1-CARBOXYVINYLTRANSFERASE"/>
    <property type="match status" value="1"/>
</dbReference>
<dbReference type="InterPro" id="IPR001986">
    <property type="entry name" value="Enolpyruvate_Tfrase_dom"/>
</dbReference>
<name>A0A809S234_9BACT</name>
<evidence type="ECO:0000256" key="12">
    <source>
        <dbReference type="HAMAP-Rule" id="MF_00111"/>
    </source>
</evidence>
<evidence type="ECO:0000259" key="13">
    <source>
        <dbReference type="Pfam" id="PF00275"/>
    </source>
</evidence>
<comment type="caution">
    <text evidence="12">Lacks conserved residue(s) required for the propagation of feature annotation.</text>
</comment>
<dbReference type="Gene3D" id="3.65.10.10">
    <property type="entry name" value="Enolpyruvate transferase domain"/>
    <property type="match status" value="2"/>
</dbReference>
<evidence type="ECO:0000256" key="6">
    <source>
        <dbReference type="ARBA" id="ARBA00022960"/>
    </source>
</evidence>
<keyword evidence="6 12" id="KW-0133">Cell shape</keyword>
<comment type="pathway">
    <text evidence="2 12">Cell wall biogenesis; peptidoglycan biosynthesis.</text>
</comment>
<dbReference type="GO" id="GO:0071555">
    <property type="term" value="P:cell wall organization"/>
    <property type="evidence" value="ECO:0007669"/>
    <property type="project" value="UniProtKB-KW"/>
</dbReference>
<feature type="modified residue" description="2-(S-cysteinyl)pyruvic acid O-phosphothioketal" evidence="12">
    <location>
        <position position="116"/>
    </location>
</feature>
<protein>
    <recommendedName>
        <fullName evidence="12">UDP-N-acetylglucosamine 1-carboxyvinyltransferase</fullName>
        <ecNumber evidence="12">2.5.1.7</ecNumber>
    </recommendedName>
    <alternativeName>
        <fullName evidence="12">Enoylpyruvate transferase</fullName>
    </alternativeName>
    <alternativeName>
        <fullName evidence="12">UDP-N-acetylglucosamine enolpyruvyl transferase</fullName>
        <shortName evidence="12">EPT</shortName>
    </alternativeName>
</protein>
<comment type="similarity">
    <text evidence="10 12">Belongs to the EPSP synthase family. MurA subfamily.</text>
</comment>
<dbReference type="AlphaFoldDB" id="A0A809S234"/>
<feature type="domain" description="Enolpyruvate transferase" evidence="13">
    <location>
        <begin position="7"/>
        <end position="405"/>
    </location>
</feature>
<evidence type="ECO:0000256" key="4">
    <source>
        <dbReference type="ARBA" id="ARBA00022618"/>
    </source>
</evidence>
<dbReference type="EMBL" id="AP021858">
    <property type="protein sequence ID" value="BBO22536.1"/>
    <property type="molecule type" value="Genomic_DNA"/>
</dbReference>
<keyword evidence="5 12" id="KW-0808">Transferase</keyword>
<feature type="active site" description="Proton donor" evidence="12">
    <location>
        <position position="116"/>
    </location>
</feature>
<dbReference type="GO" id="GO:0051301">
    <property type="term" value="P:cell division"/>
    <property type="evidence" value="ECO:0007669"/>
    <property type="project" value="UniProtKB-KW"/>
</dbReference>
<feature type="binding site" evidence="12">
    <location>
        <position position="326"/>
    </location>
    <ligand>
        <name>UDP-N-acetyl-alpha-D-glucosamine</name>
        <dbReference type="ChEBI" id="CHEBI:57705"/>
    </ligand>
</feature>
<keyword evidence="3 12" id="KW-0963">Cytoplasm</keyword>
<keyword evidence="12" id="KW-0670">Pyruvate</keyword>
<evidence type="ECO:0000256" key="5">
    <source>
        <dbReference type="ARBA" id="ARBA00022679"/>
    </source>
</evidence>
<evidence type="ECO:0000256" key="11">
    <source>
        <dbReference type="ARBA" id="ARBA00047527"/>
    </source>
</evidence>
<comment type="catalytic activity">
    <reaction evidence="11 12">
        <text>phosphoenolpyruvate + UDP-N-acetyl-alpha-D-glucosamine = UDP-N-acetyl-3-O-(1-carboxyvinyl)-alpha-D-glucosamine + phosphate</text>
        <dbReference type="Rhea" id="RHEA:18681"/>
        <dbReference type="ChEBI" id="CHEBI:43474"/>
        <dbReference type="ChEBI" id="CHEBI:57705"/>
        <dbReference type="ChEBI" id="CHEBI:58702"/>
        <dbReference type="ChEBI" id="CHEBI:68483"/>
        <dbReference type="EC" id="2.5.1.7"/>
    </reaction>
</comment>
<dbReference type="InterPro" id="IPR013792">
    <property type="entry name" value="RNA3'P_cycl/enolpyr_Trfase_a/b"/>
</dbReference>
<keyword evidence="7 12" id="KW-0573">Peptidoglycan synthesis</keyword>
<evidence type="ECO:0000256" key="10">
    <source>
        <dbReference type="ARBA" id="ARBA00038367"/>
    </source>
</evidence>
<dbReference type="Proteomes" id="UP000662873">
    <property type="component" value="Chromosome"/>
</dbReference>
<dbReference type="CDD" id="cd01555">
    <property type="entry name" value="UdpNAET"/>
    <property type="match status" value="1"/>
</dbReference>
<accession>A0A809S234</accession>
<feature type="binding site" evidence="12">
    <location>
        <begin position="22"/>
        <end position="23"/>
    </location>
    <ligand>
        <name>phosphoenolpyruvate</name>
        <dbReference type="ChEBI" id="CHEBI:58702"/>
    </ligand>
</feature>